<evidence type="ECO:0000256" key="1">
    <source>
        <dbReference type="SAM" id="Phobius"/>
    </source>
</evidence>
<dbReference type="Proteomes" id="UP000239814">
    <property type="component" value="Chromosome"/>
</dbReference>
<dbReference type="OrthoDB" id="338143at2"/>
<gene>
    <name evidence="4" type="ORF">C6V83_12580</name>
</gene>
<feature type="transmembrane region" description="Helical" evidence="1">
    <location>
        <begin position="12"/>
        <end position="30"/>
    </location>
</feature>
<keyword evidence="5" id="KW-1185">Reference proteome</keyword>
<dbReference type="PANTHER" id="PTHR33371:SF17">
    <property type="entry name" value="MCE-FAMILY PROTEIN MCE1B"/>
    <property type="match status" value="1"/>
</dbReference>
<dbReference type="GO" id="GO:0051701">
    <property type="term" value="P:biological process involved in interaction with host"/>
    <property type="evidence" value="ECO:0007669"/>
    <property type="project" value="TreeGrafter"/>
</dbReference>
<evidence type="ECO:0000259" key="3">
    <source>
        <dbReference type="Pfam" id="PF11887"/>
    </source>
</evidence>
<dbReference type="Pfam" id="PF02470">
    <property type="entry name" value="MlaD"/>
    <property type="match status" value="1"/>
</dbReference>
<dbReference type="InterPro" id="IPR005693">
    <property type="entry name" value="Mce"/>
</dbReference>
<sequence>MSQPAASIRTPLLGFTAFAVVALFMTYLIWSTLERTLDGPTSDYRATFNDASGLAVGDDVRMAGVRVGRVESIELVDGKAQVGFDVLNSQKMYQNTQASIRYQNLIGQRYLALNLYGEEGAGVELPKGSALKLPGVDSFDVSVLLAGFQPVFETMTPEQVNDLTISLINTFQVGDAVSLTNTIAQIGQVAEDMANRDEVLGTIINNLSVVMRELASQGDQVKDLIDNTARLVEGLNSNSAAFGKSVQLIGRTAQGFGNVLAKSEESLQTAGLAARSSTTKLINIGGTLDRAAVVLPSFLVHFPMVISQGTYLNIYVCELDISFGGVFLPPGLLTQIGGKQHSVVCR</sequence>
<dbReference type="RefSeq" id="WP_105942678.1">
    <property type="nucleotide sequence ID" value="NZ_CP027433.1"/>
</dbReference>
<evidence type="ECO:0000259" key="2">
    <source>
        <dbReference type="Pfam" id="PF02470"/>
    </source>
</evidence>
<dbReference type="AlphaFoldDB" id="A0A2S0KH00"/>
<proteinExistence type="predicted"/>
<dbReference type="PANTHER" id="PTHR33371">
    <property type="entry name" value="INTERMEMBRANE PHOSPHOLIPID TRANSPORT SYSTEM BINDING PROTEIN MLAD-RELATED"/>
    <property type="match status" value="1"/>
</dbReference>
<dbReference type="InterPro" id="IPR024516">
    <property type="entry name" value="Mce_C"/>
</dbReference>
<name>A0A2S0KH00_9ACTN</name>
<evidence type="ECO:0000313" key="5">
    <source>
        <dbReference type="Proteomes" id="UP000239814"/>
    </source>
</evidence>
<dbReference type="Pfam" id="PF11887">
    <property type="entry name" value="Mce4_CUP1"/>
    <property type="match status" value="1"/>
</dbReference>
<keyword evidence="1" id="KW-1133">Transmembrane helix</keyword>
<evidence type="ECO:0000313" key="4">
    <source>
        <dbReference type="EMBL" id="AVM00965.1"/>
    </source>
</evidence>
<dbReference type="NCBIfam" id="TIGR00996">
    <property type="entry name" value="Mtu_fam_mce"/>
    <property type="match status" value="1"/>
</dbReference>
<dbReference type="EMBL" id="CP027433">
    <property type="protein sequence ID" value="AVM00965.1"/>
    <property type="molecule type" value="Genomic_DNA"/>
</dbReference>
<reference evidence="4 5" key="1">
    <citation type="submission" date="2018-03" db="EMBL/GenBank/DDBJ databases">
        <title>Characteristics and genome of n-alkane degrading marine bacteria Gordonia iterans isolated from crude oil contaminated in Tae-an, South Korea.</title>
        <authorList>
            <person name="Lee S.-S."/>
            <person name="Kim H."/>
        </authorList>
    </citation>
    <scope>NUCLEOTIDE SEQUENCE [LARGE SCALE GENOMIC DNA]</scope>
    <source>
        <strain evidence="4 5">Co17</strain>
    </source>
</reference>
<accession>A0A2S0KH00</accession>
<keyword evidence="1" id="KW-0472">Membrane</keyword>
<dbReference type="InterPro" id="IPR003399">
    <property type="entry name" value="Mce/MlaD"/>
</dbReference>
<dbReference type="InterPro" id="IPR052336">
    <property type="entry name" value="MlaD_Phospholipid_Transporter"/>
</dbReference>
<feature type="domain" description="Mce/MlaD" evidence="2">
    <location>
        <begin position="41"/>
        <end position="114"/>
    </location>
</feature>
<dbReference type="KEGG" id="git:C6V83_12580"/>
<protein>
    <submittedName>
        <fullName evidence="4">Virulence factor Mce</fullName>
    </submittedName>
</protein>
<keyword evidence="1" id="KW-0812">Transmembrane</keyword>
<feature type="domain" description="Mammalian cell entry C-terminal" evidence="3">
    <location>
        <begin position="138"/>
        <end position="278"/>
    </location>
</feature>
<dbReference type="GO" id="GO:0005576">
    <property type="term" value="C:extracellular region"/>
    <property type="evidence" value="ECO:0007669"/>
    <property type="project" value="TreeGrafter"/>
</dbReference>
<organism evidence="4 5">
    <name type="scientific">Gordonia iterans</name>
    <dbReference type="NCBI Taxonomy" id="1004901"/>
    <lineage>
        <taxon>Bacteria</taxon>
        <taxon>Bacillati</taxon>
        <taxon>Actinomycetota</taxon>
        <taxon>Actinomycetes</taxon>
        <taxon>Mycobacteriales</taxon>
        <taxon>Gordoniaceae</taxon>
        <taxon>Gordonia</taxon>
    </lineage>
</organism>